<dbReference type="Gene3D" id="2.70.98.10">
    <property type="match status" value="1"/>
</dbReference>
<dbReference type="SUPFAM" id="SSF74650">
    <property type="entry name" value="Galactose mutarotase-like"/>
    <property type="match status" value="1"/>
</dbReference>
<reference evidence="10" key="1">
    <citation type="submission" date="2015-08" db="EMBL/GenBank/DDBJ databases">
        <title>Complete Genome Sequence of Azospirillum thiophilum BV-S.</title>
        <authorList>
            <person name="Fomenkov A."/>
            <person name="Vincze T."/>
            <person name="Grabovich M."/>
            <person name="Dubinina G."/>
            <person name="Orlova M."/>
            <person name="Belousova E."/>
            <person name="Roberts R.J."/>
        </authorList>
    </citation>
    <scope>NUCLEOTIDE SEQUENCE [LARGE SCALE GENOMIC DNA]</scope>
    <source>
        <strain evidence="10">BV-S</strain>
    </source>
</reference>
<dbReference type="InterPro" id="IPR047215">
    <property type="entry name" value="Galactose_mutarotase-like"/>
</dbReference>
<dbReference type="AlphaFoldDB" id="A0AAC9EYP2"/>
<evidence type="ECO:0000256" key="6">
    <source>
        <dbReference type="PIRSR" id="PIRSR005096-1"/>
    </source>
</evidence>
<dbReference type="PANTHER" id="PTHR10091">
    <property type="entry name" value="ALDOSE-1-EPIMERASE"/>
    <property type="match status" value="1"/>
</dbReference>
<dbReference type="Pfam" id="PF01263">
    <property type="entry name" value="Aldose_epim"/>
    <property type="match status" value="1"/>
</dbReference>
<dbReference type="RefSeq" id="WP_045584812.1">
    <property type="nucleotide sequence ID" value="NZ_CP012406.1"/>
</dbReference>
<dbReference type="InterPro" id="IPR011013">
    <property type="entry name" value="Gal_mutarotase_sf_dom"/>
</dbReference>
<dbReference type="GO" id="GO:0004034">
    <property type="term" value="F:aldose 1-epimerase activity"/>
    <property type="evidence" value="ECO:0007669"/>
    <property type="project" value="UniProtKB-EC"/>
</dbReference>
<dbReference type="KEGG" id="ati:AL072_31035"/>
<organism evidence="9 10">
    <name type="scientific">Azospirillum thiophilum</name>
    <dbReference type="NCBI Taxonomy" id="528244"/>
    <lineage>
        <taxon>Bacteria</taxon>
        <taxon>Pseudomonadati</taxon>
        <taxon>Pseudomonadota</taxon>
        <taxon>Alphaproteobacteria</taxon>
        <taxon>Rhodospirillales</taxon>
        <taxon>Azospirillaceae</taxon>
        <taxon>Azospirillum</taxon>
    </lineage>
</organism>
<dbReference type="GO" id="GO:0030246">
    <property type="term" value="F:carbohydrate binding"/>
    <property type="evidence" value="ECO:0007669"/>
    <property type="project" value="InterPro"/>
</dbReference>
<evidence type="ECO:0000256" key="4">
    <source>
        <dbReference type="ARBA" id="ARBA00023277"/>
    </source>
</evidence>
<feature type="binding site" evidence="7">
    <location>
        <position position="252"/>
    </location>
    <ligand>
        <name>beta-D-galactose</name>
        <dbReference type="ChEBI" id="CHEBI:27667"/>
    </ligand>
</feature>
<feature type="binding site" evidence="8">
    <location>
        <begin position="176"/>
        <end position="178"/>
    </location>
    <ligand>
        <name>beta-D-galactose</name>
        <dbReference type="ChEBI" id="CHEBI:27667"/>
    </ligand>
</feature>
<dbReference type="InterPro" id="IPR015443">
    <property type="entry name" value="Aldose_1-epimerase"/>
</dbReference>
<comment type="pathway">
    <text evidence="1 5">Carbohydrate metabolism; hexose metabolism.</text>
</comment>
<dbReference type="GO" id="GO:0033499">
    <property type="term" value="P:galactose catabolic process via UDP-galactose, Leloir pathway"/>
    <property type="evidence" value="ECO:0007669"/>
    <property type="project" value="TreeGrafter"/>
</dbReference>
<evidence type="ECO:0000256" key="3">
    <source>
        <dbReference type="ARBA" id="ARBA00023235"/>
    </source>
</evidence>
<dbReference type="GO" id="GO:0005737">
    <property type="term" value="C:cytoplasm"/>
    <property type="evidence" value="ECO:0007669"/>
    <property type="project" value="TreeGrafter"/>
</dbReference>
<feature type="active site" description="Proton donor" evidence="6">
    <location>
        <position position="176"/>
    </location>
</feature>
<dbReference type="CDD" id="cd09019">
    <property type="entry name" value="galactose_mutarotase_like"/>
    <property type="match status" value="1"/>
</dbReference>
<reference evidence="9 10" key="2">
    <citation type="journal article" date="2016" name="Genome Announc.">
        <title>Complete Genome Sequence of a Strain of Azospirillum thiophilum Isolated from a Sulfide Spring.</title>
        <authorList>
            <person name="Fomenkov A."/>
            <person name="Vincze T."/>
            <person name="Grabovich M."/>
            <person name="Anton B.P."/>
            <person name="Dubinina G."/>
            <person name="Orlova M."/>
            <person name="Belousova E."/>
            <person name="Roberts R.J."/>
        </authorList>
    </citation>
    <scope>NUCLEOTIDE SEQUENCE [LARGE SCALE GENOMIC DNA]</scope>
    <source>
        <strain evidence="9 10">BV-S</strain>
    </source>
</reference>
<evidence type="ECO:0000256" key="2">
    <source>
        <dbReference type="ARBA" id="ARBA00006206"/>
    </source>
</evidence>
<evidence type="ECO:0000256" key="5">
    <source>
        <dbReference type="PIRNR" id="PIRNR005096"/>
    </source>
</evidence>
<dbReference type="PIRSF" id="PIRSF005096">
    <property type="entry name" value="GALM"/>
    <property type="match status" value="1"/>
</dbReference>
<comment type="catalytic activity">
    <reaction evidence="5">
        <text>alpha-D-glucose = beta-D-glucose</text>
        <dbReference type="Rhea" id="RHEA:10264"/>
        <dbReference type="ChEBI" id="CHEBI:15903"/>
        <dbReference type="ChEBI" id="CHEBI:17925"/>
        <dbReference type="EC" id="5.1.3.3"/>
    </reaction>
</comment>
<dbReference type="InterPro" id="IPR014718">
    <property type="entry name" value="GH-type_carb-bd"/>
</dbReference>
<evidence type="ECO:0000256" key="7">
    <source>
        <dbReference type="PIRSR" id="PIRSR005096-2"/>
    </source>
</evidence>
<dbReference type="GO" id="GO:0006006">
    <property type="term" value="P:glucose metabolic process"/>
    <property type="evidence" value="ECO:0007669"/>
    <property type="project" value="TreeGrafter"/>
</dbReference>
<name>A0AAC9EYP2_9PROT</name>
<dbReference type="Proteomes" id="UP000069935">
    <property type="component" value="Chromosome 6"/>
</dbReference>
<comment type="similarity">
    <text evidence="2 5">Belongs to the aldose epimerase family.</text>
</comment>
<dbReference type="PANTHER" id="PTHR10091:SF0">
    <property type="entry name" value="GALACTOSE MUTAROTASE"/>
    <property type="match status" value="1"/>
</dbReference>
<feature type="binding site" evidence="8">
    <location>
        <begin position="78"/>
        <end position="79"/>
    </location>
    <ligand>
        <name>beta-D-galactose</name>
        <dbReference type="ChEBI" id="CHEBI:27667"/>
    </ligand>
</feature>
<sequence>MPIERFLFDMVDGQPVEGFILSAGGLEATVIAHGARLVRMMVPDRDGRTADVVLGFDRLAGYLASDAYFGATCGRYGNRIGGAAFTLDGVRHALSVNEPPNHLHGGADGFDRRIWRAVVEEADNAVTFMLVSPDGDQGYPGTLTATTRYRLTADGVLDIEMTAASDRPTVVNLVHHSYWNLGGHGSGSGLGDVRGHRLAVRGGFITPVGPDLIPTGEVRPVDGTAFDLRGGIDLGGVDLGAALERAGGFGFDHNWCLEGPAGTLRPAAWLEHPASGRRMELETDQPGLQVYSGGYIGARSGGQVAGKGGQTYGPFAGLALETQRFPGSPNIGHFPSARLDPGETRRHTMRLRFLTA</sequence>
<evidence type="ECO:0000256" key="8">
    <source>
        <dbReference type="PIRSR" id="PIRSR005096-3"/>
    </source>
</evidence>
<gene>
    <name evidence="9" type="ORF">AL072_31035</name>
</gene>
<dbReference type="EC" id="5.1.3.3" evidence="5"/>
<evidence type="ECO:0000313" key="9">
    <source>
        <dbReference type="EMBL" id="ALG75337.1"/>
    </source>
</evidence>
<dbReference type="InterPro" id="IPR008183">
    <property type="entry name" value="Aldose_1/G6P_1-epimerase"/>
</dbReference>
<dbReference type="EMBL" id="CP012406">
    <property type="protein sequence ID" value="ALG75337.1"/>
    <property type="molecule type" value="Genomic_DNA"/>
</dbReference>
<protein>
    <recommendedName>
        <fullName evidence="5">Aldose 1-epimerase</fullName>
        <ecNumber evidence="5">5.1.3.3</ecNumber>
    </recommendedName>
</protein>
<feature type="active site" description="Proton acceptor" evidence="6">
    <location>
        <position position="321"/>
    </location>
</feature>
<evidence type="ECO:0000313" key="10">
    <source>
        <dbReference type="Proteomes" id="UP000069935"/>
    </source>
</evidence>
<keyword evidence="10" id="KW-1185">Reference proteome</keyword>
<evidence type="ECO:0000256" key="1">
    <source>
        <dbReference type="ARBA" id="ARBA00005028"/>
    </source>
</evidence>
<accession>A0AAC9EYP2</accession>
<keyword evidence="3 5" id="KW-0413">Isomerase</keyword>
<proteinExistence type="inferred from homology"/>
<dbReference type="NCBIfam" id="NF008277">
    <property type="entry name" value="PRK11055.1"/>
    <property type="match status" value="1"/>
</dbReference>
<keyword evidence="4 5" id="KW-0119">Carbohydrate metabolism</keyword>